<dbReference type="KEGG" id="bha:BH2347"/>
<evidence type="ECO:0000313" key="1">
    <source>
        <dbReference type="EMBL" id="BAB06066.1"/>
    </source>
</evidence>
<proteinExistence type="predicted"/>
<gene>
    <name evidence="1" type="ordered locus">BH2347</name>
</gene>
<dbReference type="AlphaFoldDB" id="Q9KAE2"/>
<dbReference type="EMBL" id="BA000004">
    <property type="protein sequence ID" value="BAB06066.1"/>
    <property type="molecule type" value="Genomic_DNA"/>
</dbReference>
<evidence type="ECO:0000313" key="2">
    <source>
        <dbReference type="Proteomes" id="UP000001258"/>
    </source>
</evidence>
<reference evidence="1 2" key="1">
    <citation type="journal article" date="2000" name="Nucleic Acids Res.">
        <title>Complete genome sequence of the alkaliphilic bacterium Bacillus halodurans and genomic sequence comparison with Bacillus subtilis.</title>
        <authorList>
            <person name="Takami H."/>
            <person name="Nakasone K."/>
            <person name="Takaki Y."/>
            <person name="Maeno G."/>
            <person name="Sasaki R."/>
            <person name="Masui N."/>
            <person name="Fuji F."/>
            <person name="Hirama C."/>
            <person name="Nakamura Y."/>
            <person name="Ogasawara N."/>
            <person name="Kuhara S."/>
            <person name="Horikoshi K."/>
        </authorList>
    </citation>
    <scope>NUCLEOTIDE SEQUENCE [LARGE SCALE GENOMIC DNA]</scope>
    <source>
        <strain evidence="2">ATCC BAA-125 / DSM 18197 / FERM 7344 / JCM 9153 / C-125</strain>
    </source>
</reference>
<organism evidence="1 2">
    <name type="scientific">Halalkalibacterium halodurans (strain ATCC BAA-125 / DSM 18197 / FERM 7344 / JCM 9153 / C-125)</name>
    <name type="common">Bacillus halodurans</name>
    <dbReference type="NCBI Taxonomy" id="272558"/>
    <lineage>
        <taxon>Bacteria</taxon>
        <taxon>Bacillati</taxon>
        <taxon>Bacillota</taxon>
        <taxon>Bacilli</taxon>
        <taxon>Bacillales</taxon>
        <taxon>Bacillaceae</taxon>
        <taxon>Halalkalibacterium (ex Joshi et al. 2022)</taxon>
    </lineage>
</organism>
<accession>Q9KAE2</accession>
<dbReference type="STRING" id="272558.gene:10728245"/>
<dbReference type="PIR" id="C83943">
    <property type="entry name" value="C83943"/>
</dbReference>
<dbReference type="PROSITE" id="PS51257">
    <property type="entry name" value="PROKAR_LIPOPROTEIN"/>
    <property type="match status" value="1"/>
</dbReference>
<protein>
    <submittedName>
        <fullName evidence="1">BH2347 protein</fullName>
    </submittedName>
</protein>
<dbReference type="Proteomes" id="UP000001258">
    <property type="component" value="Chromosome"/>
</dbReference>
<dbReference type="HOGENOM" id="CLU_1537014_0_0_9"/>
<name>Q9KAE2_HALH5</name>
<dbReference type="RefSeq" id="WP_010898501.1">
    <property type="nucleotide sequence ID" value="NC_002570.2"/>
</dbReference>
<sequence>MKKLLMMGLALIFIGGCNNEESNNTLDVEENVEVFNSSLTEAEEIYFNSLELIMAEFGNEVTSFSHLIGELSENNSLSQDKEWISNIETSSNNIIVLRVILETEELIQVPESMISLHNNAIDALEAVEKANEYIVGGIKTIDNDLLSKGADMLEEGTEKSYLVRELMNEARGNQ</sequence>
<keyword evidence="2" id="KW-1185">Reference proteome</keyword>